<dbReference type="InterPro" id="IPR007353">
    <property type="entry name" value="DUF421"/>
</dbReference>
<feature type="transmembrane region" description="Helical" evidence="7">
    <location>
        <begin position="27"/>
        <end position="45"/>
    </location>
</feature>
<comment type="similarity">
    <text evidence="2">Belongs to the UPF0702 family.</text>
</comment>
<dbReference type="OrthoDB" id="9793799at2"/>
<keyword evidence="6 7" id="KW-0472">Membrane</keyword>
<comment type="caution">
    <text evidence="9">The sequence shown here is derived from an EMBL/GenBank/DDBJ whole genome shotgun (WGS) entry which is preliminary data.</text>
</comment>
<evidence type="ECO:0000256" key="1">
    <source>
        <dbReference type="ARBA" id="ARBA00004651"/>
    </source>
</evidence>
<protein>
    <submittedName>
        <fullName evidence="9">DUF421 domain-containing protein</fullName>
    </submittedName>
</protein>
<evidence type="ECO:0000259" key="8">
    <source>
        <dbReference type="Pfam" id="PF04239"/>
    </source>
</evidence>
<dbReference type="Proteomes" id="UP000290759">
    <property type="component" value="Unassembled WGS sequence"/>
</dbReference>
<dbReference type="EMBL" id="QYBB01000002">
    <property type="protein sequence ID" value="RYC33355.1"/>
    <property type="molecule type" value="Genomic_DNA"/>
</dbReference>
<keyword evidence="5 7" id="KW-1133">Transmembrane helix</keyword>
<evidence type="ECO:0000256" key="7">
    <source>
        <dbReference type="SAM" id="Phobius"/>
    </source>
</evidence>
<gene>
    <name evidence="9" type="ORF">D3273_02450</name>
</gene>
<organism evidence="9 10">
    <name type="scientific">Lichenibacterium minor</name>
    <dbReference type="NCBI Taxonomy" id="2316528"/>
    <lineage>
        <taxon>Bacteria</taxon>
        <taxon>Pseudomonadati</taxon>
        <taxon>Pseudomonadota</taxon>
        <taxon>Alphaproteobacteria</taxon>
        <taxon>Hyphomicrobiales</taxon>
        <taxon>Lichenihabitantaceae</taxon>
        <taxon>Lichenibacterium</taxon>
    </lineage>
</organism>
<evidence type="ECO:0000256" key="5">
    <source>
        <dbReference type="ARBA" id="ARBA00022989"/>
    </source>
</evidence>
<dbReference type="PANTHER" id="PTHR34582:SF6">
    <property type="entry name" value="UPF0702 TRANSMEMBRANE PROTEIN YCAP"/>
    <property type="match status" value="1"/>
</dbReference>
<keyword evidence="10" id="KW-1185">Reference proteome</keyword>
<evidence type="ECO:0000313" key="10">
    <source>
        <dbReference type="Proteomes" id="UP000290759"/>
    </source>
</evidence>
<dbReference type="PANTHER" id="PTHR34582">
    <property type="entry name" value="UPF0702 TRANSMEMBRANE PROTEIN YCAP"/>
    <property type="match status" value="1"/>
</dbReference>
<evidence type="ECO:0000256" key="2">
    <source>
        <dbReference type="ARBA" id="ARBA00006448"/>
    </source>
</evidence>
<reference evidence="9 10" key="1">
    <citation type="submission" date="2018-12" db="EMBL/GenBank/DDBJ databases">
        <authorList>
            <person name="Grouzdev D.S."/>
            <person name="Krutkina M.S."/>
        </authorList>
    </citation>
    <scope>NUCLEOTIDE SEQUENCE [LARGE SCALE GENOMIC DNA]</scope>
    <source>
        <strain evidence="9 10">RmlP026</strain>
    </source>
</reference>
<dbReference type="Pfam" id="PF04239">
    <property type="entry name" value="DUF421"/>
    <property type="match status" value="1"/>
</dbReference>
<reference evidence="9 10" key="2">
    <citation type="submission" date="2019-02" db="EMBL/GenBank/DDBJ databases">
        <title>'Lichenibacterium ramalinii' gen. nov. sp. nov., 'Lichenibacterium minor' gen. nov. sp. nov.</title>
        <authorList>
            <person name="Pankratov T."/>
        </authorList>
    </citation>
    <scope>NUCLEOTIDE SEQUENCE [LARGE SCALE GENOMIC DNA]</scope>
    <source>
        <strain evidence="9 10">RmlP026</strain>
    </source>
</reference>
<sequence>MGDWIYRNILAIDWHRSFNPHVALLDIVLRGTIIYLVLFAMLRVTRRHSGEMGTSDVLLIVLIADAVQNGMASDYHSVTEGLTLALTIFFWSWLLEWLPVRFPRLRPVLVPAPGLLVRDGRIDPRALRRDLMTEEDLMAQLRLQGVHDVAAVRRACVEANGQLSVQRRA</sequence>
<evidence type="ECO:0000256" key="6">
    <source>
        <dbReference type="ARBA" id="ARBA00023136"/>
    </source>
</evidence>
<comment type="subcellular location">
    <subcellularLocation>
        <location evidence="1">Cell membrane</location>
        <topology evidence="1">Multi-pass membrane protein</topology>
    </subcellularLocation>
</comment>
<evidence type="ECO:0000256" key="4">
    <source>
        <dbReference type="ARBA" id="ARBA00022692"/>
    </source>
</evidence>
<accession>A0A4Q2UEX1</accession>
<keyword evidence="3" id="KW-1003">Cell membrane</keyword>
<dbReference type="Gene3D" id="3.30.240.20">
    <property type="entry name" value="bsu07140 like domains"/>
    <property type="match status" value="1"/>
</dbReference>
<feature type="domain" description="YetF C-terminal" evidence="8">
    <location>
        <begin position="102"/>
        <end position="167"/>
    </location>
</feature>
<dbReference type="AlphaFoldDB" id="A0A4Q2UEX1"/>
<proteinExistence type="inferred from homology"/>
<evidence type="ECO:0000313" key="9">
    <source>
        <dbReference type="EMBL" id="RYC33355.1"/>
    </source>
</evidence>
<name>A0A4Q2UEX1_9HYPH</name>
<keyword evidence="4 7" id="KW-0812">Transmembrane</keyword>
<dbReference type="InterPro" id="IPR023090">
    <property type="entry name" value="UPF0702_alpha/beta_dom_sf"/>
</dbReference>
<dbReference type="GO" id="GO:0005886">
    <property type="term" value="C:plasma membrane"/>
    <property type="evidence" value="ECO:0007669"/>
    <property type="project" value="UniProtKB-SubCell"/>
</dbReference>
<dbReference type="RefSeq" id="WP_129223164.1">
    <property type="nucleotide sequence ID" value="NZ_QYBB01000002.1"/>
</dbReference>
<evidence type="ECO:0000256" key="3">
    <source>
        <dbReference type="ARBA" id="ARBA00022475"/>
    </source>
</evidence>